<name>J6EUR0_TRIAS</name>
<gene>
    <name evidence="2" type="ORF">A1Q1_04896</name>
</gene>
<dbReference type="AlphaFoldDB" id="J6EUR0"/>
<evidence type="ECO:0000256" key="1">
    <source>
        <dbReference type="SAM" id="Phobius"/>
    </source>
</evidence>
<organism evidence="2 3">
    <name type="scientific">Trichosporon asahii var. asahii (strain ATCC 90039 / CBS 2479 / JCM 2466 / KCTC 7840 / NBRC 103889/ NCYC 2677 / UAMH 7654)</name>
    <name type="common">Yeast</name>
    <dbReference type="NCBI Taxonomy" id="1186058"/>
    <lineage>
        <taxon>Eukaryota</taxon>
        <taxon>Fungi</taxon>
        <taxon>Dikarya</taxon>
        <taxon>Basidiomycota</taxon>
        <taxon>Agaricomycotina</taxon>
        <taxon>Tremellomycetes</taxon>
        <taxon>Trichosporonales</taxon>
        <taxon>Trichosporonaceae</taxon>
        <taxon>Trichosporon</taxon>
    </lineage>
</organism>
<evidence type="ECO:0000313" key="2">
    <source>
        <dbReference type="EMBL" id="EJT46502.1"/>
    </source>
</evidence>
<dbReference type="RefSeq" id="XP_014177187.1">
    <property type="nucleotide sequence ID" value="XM_014321712.1"/>
</dbReference>
<dbReference type="Proteomes" id="UP000002748">
    <property type="component" value="Unassembled WGS sequence"/>
</dbReference>
<keyword evidence="1" id="KW-0472">Membrane</keyword>
<protein>
    <submittedName>
        <fullName evidence="2">Uncharacterized protein</fullName>
    </submittedName>
</protein>
<proteinExistence type="predicted"/>
<reference evidence="2 3" key="1">
    <citation type="journal article" date="2012" name="Eukaryot. Cell">
        <title>Draft genome sequence of CBS 2479, the standard type strain of Trichosporon asahii.</title>
        <authorList>
            <person name="Yang R.Y."/>
            <person name="Li H.T."/>
            <person name="Zhu H."/>
            <person name="Zhou G.P."/>
            <person name="Wang M."/>
            <person name="Wang L."/>
        </authorList>
    </citation>
    <scope>NUCLEOTIDE SEQUENCE [LARGE SCALE GENOMIC DNA]</scope>
    <source>
        <strain evidence="3">ATCC 90039 / CBS 2479 / JCM 2466 / KCTC 7840 / NCYC 2677 / UAMH 7654</strain>
    </source>
</reference>
<dbReference type="GeneID" id="25988408"/>
<accession>J6EUR0</accession>
<dbReference type="EMBL" id="ALBS01000289">
    <property type="protein sequence ID" value="EJT46502.1"/>
    <property type="molecule type" value="Genomic_DNA"/>
</dbReference>
<keyword evidence="1" id="KW-0812">Transmembrane</keyword>
<sequence>MGYTTYGYGTVGLSILTVYGLYLLLTGQGSRFDFGKFLHETSPYAWALVGIALCVGFSVIGAGW</sequence>
<dbReference type="KEGG" id="tasa:A1Q1_04896"/>
<comment type="caution">
    <text evidence="2">The sequence shown here is derived from an EMBL/GenBank/DDBJ whole genome shotgun (WGS) entry which is preliminary data.</text>
</comment>
<feature type="transmembrane region" description="Helical" evidence="1">
    <location>
        <begin position="6"/>
        <end position="25"/>
    </location>
</feature>
<dbReference type="VEuPathDB" id="FungiDB:A1Q1_04896"/>
<keyword evidence="1" id="KW-1133">Transmembrane helix</keyword>
<evidence type="ECO:0000313" key="3">
    <source>
        <dbReference type="Proteomes" id="UP000002748"/>
    </source>
</evidence>
<feature type="transmembrane region" description="Helical" evidence="1">
    <location>
        <begin position="45"/>
        <end position="63"/>
    </location>
</feature>
<dbReference type="HOGENOM" id="CLU_2869245_0_0_1"/>
<dbReference type="OrthoDB" id="10264021at2759"/>